<dbReference type="STRING" id="104452.A0A0L7KXR2"/>
<dbReference type="PANTHER" id="PTHR10019">
    <property type="entry name" value="SNF5"/>
    <property type="match status" value="1"/>
</dbReference>
<evidence type="ECO:0000256" key="4">
    <source>
        <dbReference type="ARBA" id="ARBA00023163"/>
    </source>
</evidence>
<comment type="caution">
    <text evidence="6">The sequence shown here is derived from an EMBL/GenBank/DDBJ whole genome shotgun (WGS) entry which is preliminary data.</text>
</comment>
<organism evidence="6 7">
    <name type="scientific">Operophtera brumata</name>
    <name type="common">Winter moth</name>
    <name type="synonym">Phalaena brumata</name>
    <dbReference type="NCBI Taxonomy" id="104452"/>
    <lineage>
        <taxon>Eukaryota</taxon>
        <taxon>Metazoa</taxon>
        <taxon>Ecdysozoa</taxon>
        <taxon>Arthropoda</taxon>
        <taxon>Hexapoda</taxon>
        <taxon>Insecta</taxon>
        <taxon>Pterygota</taxon>
        <taxon>Neoptera</taxon>
        <taxon>Endopterygota</taxon>
        <taxon>Lepidoptera</taxon>
        <taxon>Glossata</taxon>
        <taxon>Ditrysia</taxon>
        <taxon>Geometroidea</taxon>
        <taxon>Geometridae</taxon>
        <taxon>Larentiinae</taxon>
        <taxon>Operophtera</taxon>
    </lineage>
</organism>
<dbReference type="GO" id="GO:0000228">
    <property type="term" value="C:nuclear chromosome"/>
    <property type="evidence" value="ECO:0007669"/>
    <property type="project" value="InterPro"/>
</dbReference>
<dbReference type="Pfam" id="PF04855">
    <property type="entry name" value="SNF5"/>
    <property type="match status" value="1"/>
</dbReference>
<evidence type="ECO:0000313" key="7">
    <source>
        <dbReference type="Proteomes" id="UP000037510"/>
    </source>
</evidence>
<comment type="subcellular location">
    <subcellularLocation>
        <location evidence="1">Nucleus</location>
    </subcellularLocation>
</comment>
<dbReference type="Proteomes" id="UP000037510">
    <property type="component" value="Unassembled WGS sequence"/>
</dbReference>
<comment type="similarity">
    <text evidence="2">Belongs to the SNF5 family.</text>
</comment>
<keyword evidence="5" id="KW-0539">Nucleus</keyword>
<keyword evidence="4" id="KW-0804">Transcription</keyword>
<gene>
    <name evidence="6" type="ORF">OBRU01_19661</name>
</gene>
<evidence type="ECO:0000256" key="3">
    <source>
        <dbReference type="ARBA" id="ARBA00023015"/>
    </source>
</evidence>
<evidence type="ECO:0000256" key="1">
    <source>
        <dbReference type="ARBA" id="ARBA00004123"/>
    </source>
</evidence>
<proteinExistence type="inferred from homology"/>
<dbReference type="EMBL" id="JTDY01004736">
    <property type="protein sequence ID" value="KOB67819.1"/>
    <property type="molecule type" value="Genomic_DNA"/>
</dbReference>
<evidence type="ECO:0000256" key="5">
    <source>
        <dbReference type="ARBA" id="ARBA00023242"/>
    </source>
</evidence>
<sequence>MTAMLENSSQKQVLVLCDDLELNTSTFIPAIAMSIRQQIEGYPSEPPAIIENNPEQFAMKLCSELGLGGEFVTGIAYSIRGQLSWHQRTYAFSEAPLPLVEWAPHMETLTNAEMEKKIRDQDRNTHVSLSRAVNRLIRADEAMYPSTPEKRRKKI</sequence>
<reference evidence="6 7" key="1">
    <citation type="journal article" date="2015" name="Genome Biol. Evol.">
        <title>The genome of winter moth (Operophtera brumata) provides a genomic perspective on sexual dimorphism and phenology.</title>
        <authorList>
            <person name="Derks M.F."/>
            <person name="Smit S."/>
            <person name="Salis L."/>
            <person name="Schijlen E."/>
            <person name="Bossers A."/>
            <person name="Mateman C."/>
            <person name="Pijl A.S."/>
            <person name="de Ridder D."/>
            <person name="Groenen M.A."/>
            <person name="Visser M.E."/>
            <person name="Megens H.J."/>
        </authorList>
    </citation>
    <scope>NUCLEOTIDE SEQUENCE [LARGE SCALE GENOMIC DNA]</scope>
    <source>
        <strain evidence="6">WM2013NL</strain>
        <tissue evidence="6">Head and thorax</tissue>
    </source>
</reference>
<keyword evidence="7" id="KW-1185">Reference proteome</keyword>
<evidence type="ECO:0000313" key="6">
    <source>
        <dbReference type="EMBL" id="KOB67819.1"/>
    </source>
</evidence>
<protein>
    <submittedName>
        <fullName evidence="6">Snf5-related 1</fullName>
    </submittedName>
</protein>
<evidence type="ECO:0000256" key="2">
    <source>
        <dbReference type="ARBA" id="ARBA00010239"/>
    </source>
</evidence>
<accession>A0A0L7KXR2</accession>
<dbReference type="GO" id="GO:0006338">
    <property type="term" value="P:chromatin remodeling"/>
    <property type="evidence" value="ECO:0007669"/>
    <property type="project" value="InterPro"/>
</dbReference>
<keyword evidence="3" id="KW-0805">Transcription regulation</keyword>
<name>A0A0L7KXR2_OPEBR</name>
<dbReference type="AlphaFoldDB" id="A0A0L7KXR2"/>
<dbReference type="InterPro" id="IPR006939">
    <property type="entry name" value="SNF5"/>
</dbReference>